<dbReference type="Pfam" id="PF24336">
    <property type="entry name" value="DUF7504"/>
    <property type="match status" value="1"/>
</dbReference>
<evidence type="ECO:0000313" key="2">
    <source>
        <dbReference type="Proteomes" id="UP000198518"/>
    </source>
</evidence>
<gene>
    <name evidence="1" type="ORF">SAMN04487945_0788</name>
</gene>
<dbReference type="InterPro" id="IPR055927">
    <property type="entry name" value="DUF7504"/>
</dbReference>
<organism evidence="1 2">
    <name type="scientific">Halobacterium jilantaiense</name>
    <dbReference type="NCBI Taxonomy" id="355548"/>
    <lineage>
        <taxon>Archaea</taxon>
        <taxon>Methanobacteriati</taxon>
        <taxon>Methanobacteriota</taxon>
        <taxon>Stenosarchaea group</taxon>
        <taxon>Halobacteria</taxon>
        <taxon>Halobacteriales</taxon>
        <taxon>Halobacteriaceae</taxon>
        <taxon>Halobacterium</taxon>
    </lineage>
</organism>
<dbReference type="Proteomes" id="UP000198518">
    <property type="component" value="Unassembled WGS sequence"/>
</dbReference>
<keyword evidence="2" id="KW-1185">Reference proteome</keyword>
<sequence>MCLRFGQMDSAGYSVRRGFHMPYDVTGVLPDALCREFDHGTNLLLSGPAMSGKRTTLLDLVARGERDAEGSVLVTSRDPAEEIVDEYEQSLAGPSSFLHVVDCVSTQSGSATAAQGVHHVSSPGDLTGIGIEFSGVAEAAAEAGVDRLRVGFDSLSPLLMYVDIQRLFRFLHVFTSQIQSQDWLGVFSVDPESHDAQTVNTISQLFDGILEVRVPDDGGQEARLRGVTDTPTEWVPLEE</sequence>
<dbReference type="Gene3D" id="3.40.50.300">
    <property type="entry name" value="P-loop containing nucleotide triphosphate hydrolases"/>
    <property type="match status" value="1"/>
</dbReference>
<evidence type="ECO:0000313" key="1">
    <source>
        <dbReference type="EMBL" id="SEV99303.1"/>
    </source>
</evidence>
<proteinExistence type="predicted"/>
<dbReference type="EMBL" id="FOJA01000001">
    <property type="protein sequence ID" value="SEV99303.1"/>
    <property type="molecule type" value="Genomic_DNA"/>
</dbReference>
<accession>A0A1I0NEY1</accession>
<reference evidence="1 2" key="1">
    <citation type="submission" date="2016-10" db="EMBL/GenBank/DDBJ databases">
        <authorList>
            <person name="de Groot N.N."/>
        </authorList>
    </citation>
    <scope>NUCLEOTIDE SEQUENCE [LARGE SCALE GENOMIC DNA]</scope>
    <source>
        <strain evidence="1 2">CGMCC 1.5337</strain>
    </source>
</reference>
<dbReference type="AlphaFoldDB" id="A0A1I0NEY1"/>
<protein>
    <submittedName>
        <fullName evidence="1">RecA-superfamily ATPase, KaiC/GvpD/RAD55 family</fullName>
    </submittedName>
</protein>
<dbReference type="InterPro" id="IPR027417">
    <property type="entry name" value="P-loop_NTPase"/>
</dbReference>
<dbReference type="STRING" id="355548.SAMN04487945_0788"/>
<name>A0A1I0NEY1_9EURY</name>
<dbReference type="CDD" id="cd00267">
    <property type="entry name" value="ABC_ATPase"/>
    <property type="match status" value="1"/>
</dbReference>